<protein>
    <submittedName>
        <fullName evidence="2">Uncharacterized protein</fullName>
    </submittedName>
</protein>
<reference evidence="2 3" key="1">
    <citation type="journal article" date="2017" name="Nat. Commun.">
        <title>Genome assembly with in vitro proximity ligation data and whole-genome triplication in lettuce.</title>
        <authorList>
            <person name="Reyes-Chin-Wo S."/>
            <person name="Wang Z."/>
            <person name="Yang X."/>
            <person name="Kozik A."/>
            <person name="Arikit S."/>
            <person name="Song C."/>
            <person name="Xia L."/>
            <person name="Froenicke L."/>
            <person name="Lavelle D.O."/>
            <person name="Truco M.J."/>
            <person name="Xia R."/>
            <person name="Zhu S."/>
            <person name="Xu C."/>
            <person name="Xu H."/>
            <person name="Xu X."/>
            <person name="Cox K."/>
            <person name="Korf I."/>
            <person name="Meyers B.C."/>
            <person name="Michelmore R.W."/>
        </authorList>
    </citation>
    <scope>NUCLEOTIDE SEQUENCE [LARGE SCALE GENOMIC DNA]</scope>
    <source>
        <strain evidence="3">cv. Salinas</strain>
        <tissue evidence="2">Seedlings</tissue>
    </source>
</reference>
<keyword evidence="1" id="KW-0175">Coiled coil</keyword>
<gene>
    <name evidence="2" type="ORF">LSAT_V11C800407080</name>
</gene>
<dbReference type="Proteomes" id="UP000235145">
    <property type="component" value="Unassembled WGS sequence"/>
</dbReference>
<keyword evidence="3" id="KW-1185">Reference proteome</keyword>
<name>A0A9R1WXJ7_LACSA</name>
<evidence type="ECO:0000256" key="1">
    <source>
        <dbReference type="SAM" id="Coils"/>
    </source>
</evidence>
<accession>A0A9R1WXJ7</accession>
<dbReference type="AlphaFoldDB" id="A0A9R1WXJ7"/>
<organism evidence="2 3">
    <name type="scientific">Lactuca sativa</name>
    <name type="common">Garden lettuce</name>
    <dbReference type="NCBI Taxonomy" id="4236"/>
    <lineage>
        <taxon>Eukaryota</taxon>
        <taxon>Viridiplantae</taxon>
        <taxon>Streptophyta</taxon>
        <taxon>Embryophyta</taxon>
        <taxon>Tracheophyta</taxon>
        <taxon>Spermatophyta</taxon>
        <taxon>Magnoliopsida</taxon>
        <taxon>eudicotyledons</taxon>
        <taxon>Gunneridae</taxon>
        <taxon>Pentapetalae</taxon>
        <taxon>asterids</taxon>
        <taxon>campanulids</taxon>
        <taxon>Asterales</taxon>
        <taxon>Asteraceae</taxon>
        <taxon>Cichorioideae</taxon>
        <taxon>Cichorieae</taxon>
        <taxon>Lactucinae</taxon>
        <taxon>Lactuca</taxon>
    </lineage>
</organism>
<dbReference type="PANTHER" id="PTHR33018">
    <property type="entry name" value="OS10G0338966 PROTEIN-RELATED"/>
    <property type="match status" value="1"/>
</dbReference>
<evidence type="ECO:0000313" key="2">
    <source>
        <dbReference type="EMBL" id="KAJ0189017.1"/>
    </source>
</evidence>
<dbReference type="EMBL" id="NBSK02000008">
    <property type="protein sequence ID" value="KAJ0189017.1"/>
    <property type="molecule type" value="Genomic_DNA"/>
</dbReference>
<feature type="coiled-coil region" evidence="1">
    <location>
        <begin position="241"/>
        <end position="277"/>
    </location>
</feature>
<comment type="caution">
    <text evidence="2">The sequence shown here is derived from an EMBL/GenBank/DDBJ whole genome shotgun (WGS) entry which is preliminary data.</text>
</comment>
<sequence length="279" mass="32709">MDLEIEFDELGQNIRATQSHYSNYFVVMVRPMISILILCWDEVPKAEIDELWLNIKKHWNIEDEWHKKQSRLVTNYLKKGRNMVPDYPYLDKPTWNAFVQLKTSPSFQYIAMFQILLLTSFMEISSKATETAMLNKYPPRIGPRGYRGLKPQWEIEMESGESIELKRDPTRIYSLPTDLYSLASELIEKDTQLSHGDWFPGPGADVLTKVLGPDHPSRTRAVGHNVGLRQSMPRRHDKYNLEDIKEQMKIEVEAMMEAKMEAKIEQMNAQMEEMKTYMQ</sequence>
<evidence type="ECO:0000313" key="3">
    <source>
        <dbReference type="Proteomes" id="UP000235145"/>
    </source>
</evidence>
<dbReference type="PANTHER" id="PTHR33018:SF37">
    <property type="entry name" value="TRANSPOSASE TNP1_EN_SPM-LIKE DOMAIN-CONTAINING PROTEIN"/>
    <property type="match status" value="1"/>
</dbReference>
<proteinExistence type="predicted"/>